<name>A0ACB7IP36_PLECO</name>
<dbReference type="Proteomes" id="UP000824881">
    <property type="component" value="Unassembled WGS sequence"/>
</dbReference>
<keyword evidence="2" id="KW-1185">Reference proteome</keyword>
<protein>
    <submittedName>
        <fullName evidence="1">Uncharacterized protein</fullName>
    </submittedName>
</protein>
<sequence>MPRVEELHSDDLPQLQDCEDDDEDNEVTTPDNSELEKGDRIFAAILPPTLEYLRSLREEHIRALETVSQRLALAFQRNKPHDPWNSAVPDFLQEFEDVFAKESFDELPMPRPWDHAIELLDGAEPTSTKCYLLSPAEQKQLDEFLEENLWTGQIRPSKLPMAAPVFFVKKKDGSLRLVQDYRKLNNMTIKNRYPLPLISDLADKLQNTRYFSKLDVRWGFNNVRIKEGDEWKAAFRTTCGLFEPLVMFFGLTNSPSTFQTMMNDLFRELITEGVVIIYLDDILIYIKTCNEHRRVLKHVLEILQQNKLFL</sequence>
<accession>A0ACB7IP36</accession>
<reference evidence="1 2" key="1">
    <citation type="journal article" date="2021" name="Appl. Environ. Microbiol.">
        <title>Genetic linkage and physical mapping for an oyster mushroom Pleurotus cornucopiae and QTL analysis for the trait cap color.</title>
        <authorList>
            <person name="Zhang Y."/>
            <person name="Gao W."/>
            <person name="Sonnenberg A."/>
            <person name="Chen Q."/>
            <person name="Zhang J."/>
            <person name="Huang C."/>
        </authorList>
    </citation>
    <scope>NUCLEOTIDE SEQUENCE [LARGE SCALE GENOMIC DNA]</scope>
    <source>
        <strain evidence="1">CCMSSC00406</strain>
    </source>
</reference>
<evidence type="ECO:0000313" key="2">
    <source>
        <dbReference type="Proteomes" id="UP000824881"/>
    </source>
</evidence>
<organism evidence="1 2">
    <name type="scientific">Pleurotus cornucopiae</name>
    <name type="common">Cornucopia mushroom</name>
    <dbReference type="NCBI Taxonomy" id="5321"/>
    <lineage>
        <taxon>Eukaryota</taxon>
        <taxon>Fungi</taxon>
        <taxon>Dikarya</taxon>
        <taxon>Basidiomycota</taxon>
        <taxon>Agaricomycotina</taxon>
        <taxon>Agaricomycetes</taxon>
        <taxon>Agaricomycetidae</taxon>
        <taxon>Agaricales</taxon>
        <taxon>Pleurotineae</taxon>
        <taxon>Pleurotaceae</taxon>
        <taxon>Pleurotus</taxon>
    </lineage>
</organism>
<evidence type="ECO:0000313" key="1">
    <source>
        <dbReference type="EMBL" id="KAG9219616.1"/>
    </source>
</evidence>
<dbReference type="EMBL" id="WQMT02000009">
    <property type="protein sequence ID" value="KAG9219616.1"/>
    <property type="molecule type" value="Genomic_DNA"/>
</dbReference>
<proteinExistence type="predicted"/>
<comment type="caution">
    <text evidence="1">The sequence shown here is derived from an EMBL/GenBank/DDBJ whole genome shotgun (WGS) entry which is preliminary data.</text>
</comment>
<gene>
    <name evidence="1" type="ORF">CCMSSC00406_0006062</name>
</gene>